<evidence type="ECO:0000313" key="2">
    <source>
        <dbReference type="EMBL" id="QZD95547.1"/>
    </source>
</evidence>
<keyword evidence="3" id="KW-1185">Reference proteome</keyword>
<reference evidence="2 3" key="1">
    <citation type="submission" date="2021-08" db="EMBL/GenBank/DDBJ databases">
        <title>Comparative Genomics Analysis of the Genus Qipengyuania Reveals Extensive Genetic Diversity and Metabolic Versatility, Including the Description of Fifteen Novel Species.</title>
        <authorList>
            <person name="Liu Y."/>
        </authorList>
    </citation>
    <scope>NUCLEOTIDE SEQUENCE [LARGE SCALE GENOMIC DNA]</scope>
    <source>
        <strain evidence="2 3">1NDH1</strain>
    </source>
</reference>
<dbReference type="InterPro" id="IPR027417">
    <property type="entry name" value="P-loop_NTPase"/>
</dbReference>
<dbReference type="Gene3D" id="3.40.50.300">
    <property type="entry name" value="P-loop containing nucleotide triphosphate hydrolases"/>
    <property type="match status" value="1"/>
</dbReference>
<dbReference type="RefSeq" id="WP_221431286.1">
    <property type="nucleotide sequence ID" value="NZ_CP081294.1"/>
</dbReference>
<proteinExistence type="predicted"/>
<accession>A0ABX9A3A6</accession>
<dbReference type="Pfam" id="PF13469">
    <property type="entry name" value="Sulfotransfer_3"/>
    <property type="match status" value="1"/>
</dbReference>
<feature type="region of interest" description="Disordered" evidence="1">
    <location>
        <begin position="1"/>
        <end position="26"/>
    </location>
</feature>
<dbReference type="Proteomes" id="UP000824321">
    <property type="component" value="Chromosome"/>
</dbReference>
<dbReference type="EMBL" id="CP081294">
    <property type="protein sequence ID" value="QZD95547.1"/>
    <property type="molecule type" value="Genomic_DNA"/>
</dbReference>
<evidence type="ECO:0000256" key="1">
    <source>
        <dbReference type="SAM" id="MobiDB-lite"/>
    </source>
</evidence>
<evidence type="ECO:0000313" key="3">
    <source>
        <dbReference type="Proteomes" id="UP000824321"/>
    </source>
</evidence>
<name>A0ABX9A3A6_9SPHN</name>
<organism evidence="2 3">
    <name type="scientific">Qipengyuania gelatinilytica</name>
    <dbReference type="NCBI Taxonomy" id="2867231"/>
    <lineage>
        <taxon>Bacteria</taxon>
        <taxon>Pseudomonadati</taxon>
        <taxon>Pseudomonadota</taxon>
        <taxon>Alphaproteobacteria</taxon>
        <taxon>Sphingomonadales</taxon>
        <taxon>Erythrobacteraceae</taxon>
        <taxon>Qipengyuania</taxon>
    </lineage>
</organism>
<sequence>MSETAAKPARTVLVTGAPRSGTTPVGELLSGSPGAIELYEPMSDIVGDRAVRDWFPVPGQEDFDLATADDLIDRILRRRVRNTFRPENILGNLGRNKYLNRSRRTAILARLQPWKRTQVWKDPMAFFVAPRVARTTDVPVIITVRDPLSLASSFERMSWRPPVEGLVSRMRSVGMPVDARITGLLEGGIDAAKAGAVAWNLLYSVLLREMREGLPATVLVNSDLMVDPEAVRARLIAVTGLAVPKPAEAAEDKAASAEPLPEKAHIQNRSLESITQYWKKTLSEEQVAFCRDLNDELWAELEPEIRRQREAW</sequence>
<dbReference type="SUPFAM" id="SSF52540">
    <property type="entry name" value="P-loop containing nucleoside triphosphate hydrolases"/>
    <property type="match status" value="1"/>
</dbReference>
<protein>
    <submittedName>
        <fullName evidence="2">Sulfotransferase</fullName>
    </submittedName>
</protein>
<gene>
    <name evidence="2" type="ORF">K3136_02125</name>
</gene>